<keyword evidence="3" id="KW-1185">Reference proteome</keyword>
<comment type="caution">
    <text evidence="2">The sequence shown here is derived from an EMBL/GenBank/DDBJ whole genome shotgun (WGS) entry which is preliminary data.</text>
</comment>
<reference evidence="2 3" key="1">
    <citation type="submission" date="2017-03" db="EMBL/GenBank/DDBJ databases">
        <title>Draft genime sequence of the acidophilic sulfur-oxidizing bacterium Acidithiobacillus sp. SH, isolated from seawater.</title>
        <authorList>
            <person name="Sharmin S."/>
            <person name="Tokuhisa M."/>
            <person name="Kanao T."/>
            <person name="Kamimura K."/>
        </authorList>
    </citation>
    <scope>NUCLEOTIDE SEQUENCE [LARGE SCALE GENOMIC DNA]</scope>
    <source>
        <strain evidence="2 3">SH</strain>
    </source>
</reference>
<feature type="compositionally biased region" description="Basic and acidic residues" evidence="1">
    <location>
        <begin position="181"/>
        <end position="198"/>
    </location>
</feature>
<evidence type="ECO:0000313" key="2">
    <source>
        <dbReference type="EMBL" id="PKY09714.1"/>
    </source>
</evidence>
<evidence type="ECO:0000313" key="3">
    <source>
        <dbReference type="Proteomes" id="UP000234329"/>
    </source>
</evidence>
<dbReference type="AlphaFoldDB" id="A0A2I1DIK4"/>
<sequence length="283" mass="31305">MNVKKLSIIGENGEVKEILAFSERVRIFYERFPRERYSVVVETIPQSATSPFLQSLNALKDAPEALKEVVKKCPSNVFQNSVHYRCSLRDDLTQRVVGSADAFGEIAAYKDLERIQSAAFSRMLAIVCDINADDLDSDIESDIQKMGEVGTQIKSTTAPSPHTQPAKKEGPSTVAAFPRRSKQDAFEDSADKADESPSKADPANTSQSSSQENLGLFFLLEDEDAKVACEIATEFSIDASMFANYLGSDKVRLRRIVKQYHRVTAGALSKEDFVALIHEKIGE</sequence>
<evidence type="ECO:0000256" key="1">
    <source>
        <dbReference type="SAM" id="MobiDB-lite"/>
    </source>
</evidence>
<name>A0A2I1DIK4_9PROT</name>
<feature type="region of interest" description="Disordered" evidence="1">
    <location>
        <begin position="153"/>
        <end position="209"/>
    </location>
</feature>
<organism evidence="2 3">
    <name type="scientific">Acidithiobacillus marinus</name>
    <dbReference type="NCBI Taxonomy" id="187490"/>
    <lineage>
        <taxon>Bacteria</taxon>
        <taxon>Pseudomonadati</taxon>
        <taxon>Pseudomonadota</taxon>
        <taxon>Acidithiobacillia</taxon>
        <taxon>Acidithiobacillales</taxon>
        <taxon>Acidithiobacillaceae</taxon>
        <taxon>Acidithiobacillus</taxon>
    </lineage>
</organism>
<dbReference type="EMBL" id="MXAV01000052">
    <property type="protein sequence ID" value="PKY09714.1"/>
    <property type="molecule type" value="Genomic_DNA"/>
</dbReference>
<dbReference type="Proteomes" id="UP000234329">
    <property type="component" value="Unassembled WGS sequence"/>
</dbReference>
<dbReference type="RefSeq" id="WP_101538804.1">
    <property type="nucleotide sequence ID" value="NZ_MXAV01000052.1"/>
</dbReference>
<dbReference type="InParanoid" id="A0A2I1DIK4"/>
<dbReference type="OrthoDB" id="9972619at2"/>
<accession>A0A2I1DIK4</accession>
<feature type="compositionally biased region" description="Polar residues" evidence="1">
    <location>
        <begin position="153"/>
        <end position="163"/>
    </location>
</feature>
<gene>
    <name evidence="2" type="ORF">B1757_13375</name>
</gene>
<proteinExistence type="predicted"/>
<protein>
    <submittedName>
        <fullName evidence="2">Uncharacterized protein</fullName>
    </submittedName>
</protein>